<dbReference type="OrthoDB" id="9782387at2"/>
<feature type="domain" description="Radical SAM core" evidence="11">
    <location>
        <begin position="15"/>
        <end position="238"/>
    </location>
</feature>
<dbReference type="STRING" id="1121316.SAMN02745207_00188"/>
<keyword evidence="12" id="KW-0670">Pyruvate</keyword>
<dbReference type="PROSITE" id="PS01087">
    <property type="entry name" value="RADICAL_ACTIVATING"/>
    <property type="match status" value="1"/>
</dbReference>
<dbReference type="CDD" id="cd01335">
    <property type="entry name" value="Radical_SAM"/>
    <property type="match status" value="1"/>
</dbReference>
<dbReference type="InterPro" id="IPR012838">
    <property type="entry name" value="PFL1_activating"/>
</dbReference>
<dbReference type="Pfam" id="PF04055">
    <property type="entry name" value="Radical_SAM"/>
    <property type="match status" value="1"/>
</dbReference>
<organism evidence="12 13">
    <name type="scientific">Clostridium grantii DSM 8605</name>
    <dbReference type="NCBI Taxonomy" id="1121316"/>
    <lineage>
        <taxon>Bacteria</taxon>
        <taxon>Bacillati</taxon>
        <taxon>Bacillota</taxon>
        <taxon>Clostridia</taxon>
        <taxon>Eubacteriales</taxon>
        <taxon>Clostridiaceae</taxon>
        <taxon>Clostridium</taxon>
    </lineage>
</organism>
<comment type="function">
    <text evidence="1 10">Activation of pyruvate formate-lyase under anaerobic conditions by generation of an organic free radical, using S-adenosylmethionine and reduced flavodoxin as cosubstrates to produce 5'-deoxy-adenosine.</text>
</comment>
<keyword evidence="10" id="KW-0963">Cytoplasm</keyword>
<dbReference type="InterPro" id="IPR034457">
    <property type="entry name" value="Organic_radical-activating"/>
</dbReference>
<dbReference type="PANTHER" id="PTHR30352:SF5">
    <property type="entry name" value="PYRUVATE FORMATE-LYASE 1-ACTIVATING ENZYME"/>
    <property type="match status" value="1"/>
</dbReference>
<dbReference type="AlphaFoldDB" id="A0A1M5QMY1"/>
<dbReference type="InterPro" id="IPR007197">
    <property type="entry name" value="rSAM"/>
</dbReference>
<comment type="similarity">
    <text evidence="2 10">Belongs to the organic radical-activating enzymes family.</text>
</comment>
<dbReference type="GO" id="GO:0051539">
    <property type="term" value="F:4 iron, 4 sulfur cluster binding"/>
    <property type="evidence" value="ECO:0007669"/>
    <property type="project" value="UniProtKB-UniRule"/>
</dbReference>
<comment type="cofactor">
    <cofactor evidence="10">
        <name>[4Fe-4S] cluster</name>
        <dbReference type="ChEBI" id="CHEBI:49883"/>
    </cofactor>
    <text evidence="10">Binds 1 [4Fe-4S] cluster. The cluster is coordinated with 3 cysteines and an exchangeable S-adenosyl-L-methionine.</text>
</comment>
<dbReference type="PROSITE" id="PS51918">
    <property type="entry name" value="RADICAL_SAM"/>
    <property type="match status" value="1"/>
</dbReference>
<keyword evidence="4 10" id="KW-0004">4Fe-4S</keyword>
<proteinExistence type="inferred from homology"/>
<dbReference type="NCBIfam" id="TIGR02493">
    <property type="entry name" value="PFLA"/>
    <property type="match status" value="1"/>
</dbReference>
<evidence type="ECO:0000256" key="4">
    <source>
        <dbReference type="ARBA" id="ARBA00022485"/>
    </source>
</evidence>
<accession>A0A1M5QMY1</accession>
<keyword evidence="9 10" id="KW-0411">Iron-sulfur</keyword>
<dbReference type="GO" id="GO:0005737">
    <property type="term" value="C:cytoplasm"/>
    <property type="evidence" value="ECO:0007669"/>
    <property type="project" value="UniProtKB-SubCell"/>
</dbReference>
<comment type="catalytic activity">
    <reaction evidence="10">
        <text>glycyl-[formate C-acetyltransferase] + reduced [flavodoxin] + S-adenosyl-L-methionine = glycin-2-yl radical-[formate C-acetyltransferase] + semiquinone [flavodoxin] + 5'-deoxyadenosine + L-methionine + H(+)</text>
        <dbReference type="Rhea" id="RHEA:19225"/>
        <dbReference type="Rhea" id="RHEA-COMP:10622"/>
        <dbReference type="Rhea" id="RHEA-COMP:12190"/>
        <dbReference type="Rhea" id="RHEA-COMP:12191"/>
        <dbReference type="Rhea" id="RHEA-COMP:14480"/>
        <dbReference type="ChEBI" id="CHEBI:15378"/>
        <dbReference type="ChEBI" id="CHEBI:17319"/>
        <dbReference type="ChEBI" id="CHEBI:29947"/>
        <dbReference type="ChEBI" id="CHEBI:32722"/>
        <dbReference type="ChEBI" id="CHEBI:57618"/>
        <dbReference type="ChEBI" id="CHEBI:57844"/>
        <dbReference type="ChEBI" id="CHEBI:59789"/>
        <dbReference type="ChEBI" id="CHEBI:140311"/>
        <dbReference type="EC" id="1.97.1.4"/>
    </reaction>
</comment>
<evidence type="ECO:0000313" key="13">
    <source>
        <dbReference type="Proteomes" id="UP000184447"/>
    </source>
</evidence>
<dbReference type="SFLD" id="SFLDS00029">
    <property type="entry name" value="Radical_SAM"/>
    <property type="match status" value="1"/>
</dbReference>
<name>A0A1M5QMY1_9CLOT</name>
<evidence type="ECO:0000256" key="2">
    <source>
        <dbReference type="ARBA" id="ARBA00009777"/>
    </source>
</evidence>
<gene>
    <name evidence="12" type="ORF">SAMN02745207_00188</name>
</gene>
<keyword evidence="7 10" id="KW-0560">Oxidoreductase</keyword>
<keyword evidence="12" id="KW-0456">Lyase</keyword>
<dbReference type="GO" id="GO:0046872">
    <property type="term" value="F:metal ion binding"/>
    <property type="evidence" value="ECO:0007669"/>
    <property type="project" value="UniProtKB-UniRule"/>
</dbReference>
<evidence type="ECO:0000256" key="5">
    <source>
        <dbReference type="ARBA" id="ARBA00022691"/>
    </source>
</evidence>
<evidence type="ECO:0000256" key="8">
    <source>
        <dbReference type="ARBA" id="ARBA00023004"/>
    </source>
</evidence>
<keyword evidence="13" id="KW-1185">Reference proteome</keyword>
<dbReference type="GO" id="GO:0016829">
    <property type="term" value="F:lyase activity"/>
    <property type="evidence" value="ECO:0007669"/>
    <property type="project" value="UniProtKB-KW"/>
</dbReference>
<sequence>MIKGRIHSIESMGLVDGPGIRTVIFFQGCNLRCAYCHNPDTWAMHGGKEYSPEELVNKIIRFKPYFNKSGGGVTFSGGDPLMQPDFLIECLKLCKANGIHTTIDTSGFGFGKYKDILNYTDLVILDIKHVDDNGYISLTGKNRDELMKFIEALNNSSTPVWIRHVVVPNITDSEEKILQIATFVNENIKNVEKIELLPYHTLGVHKYEMLNIPYALADVSSMDKDRTEELQNILINATIYKYI</sequence>
<reference evidence="12 13" key="1">
    <citation type="submission" date="2016-11" db="EMBL/GenBank/DDBJ databases">
        <authorList>
            <person name="Jaros S."/>
            <person name="Januszkiewicz K."/>
            <person name="Wedrychowicz H."/>
        </authorList>
    </citation>
    <scope>NUCLEOTIDE SEQUENCE [LARGE SCALE GENOMIC DNA]</scope>
    <source>
        <strain evidence="12 13">DSM 8605</strain>
    </source>
</reference>
<dbReference type="EC" id="1.97.1.4" evidence="10"/>
<keyword evidence="6 10" id="KW-0479">Metal-binding</keyword>
<dbReference type="GO" id="GO:0043365">
    <property type="term" value="F:[formate-C-acetyltransferase]-activating enzyme activity"/>
    <property type="evidence" value="ECO:0007669"/>
    <property type="project" value="UniProtKB-UniRule"/>
</dbReference>
<dbReference type="RefSeq" id="WP_073336041.1">
    <property type="nucleotide sequence ID" value="NZ_FQXM01000002.1"/>
</dbReference>
<evidence type="ECO:0000313" key="12">
    <source>
        <dbReference type="EMBL" id="SHH15288.1"/>
    </source>
</evidence>
<evidence type="ECO:0000256" key="7">
    <source>
        <dbReference type="ARBA" id="ARBA00023002"/>
    </source>
</evidence>
<dbReference type="Gene3D" id="3.20.20.70">
    <property type="entry name" value="Aldolase class I"/>
    <property type="match status" value="1"/>
</dbReference>
<evidence type="ECO:0000259" key="11">
    <source>
        <dbReference type="PROSITE" id="PS51918"/>
    </source>
</evidence>
<dbReference type="InterPro" id="IPR001989">
    <property type="entry name" value="Radical_activat_CS"/>
</dbReference>
<evidence type="ECO:0000256" key="9">
    <source>
        <dbReference type="ARBA" id="ARBA00023014"/>
    </source>
</evidence>
<dbReference type="SFLD" id="SFLDG01066">
    <property type="entry name" value="organic_radical-activating_enz"/>
    <property type="match status" value="1"/>
</dbReference>
<comment type="subcellular location">
    <subcellularLocation>
        <location evidence="10">Cytoplasm</location>
    </subcellularLocation>
</comment>
<dbReference type="InterPro" id="IPR013785">
    <property type="entry name" value="Aldolase_TIM"/>
</dbReference>
<dbReference type="Proteomes" id="UP000184447">
    <property type="component" value="Unassembled WGS sequence"/>
</dbReference>
<evidence type="ECO:0000256" key="6">
    <source>
        <dbReference type="ARBA" id="ARBA00022723"/>
    </source>
</evidence>
<protein>
    <recommendedName>
        <fullName evidence="3 10">Pyruvate formate-lyase-activating enzyme</fullName>
        <ecNumber evidence="10">1.97.1.4</ecNumber>
    </recommendedName>
</protein>
<evidence type="ECO:0000256" key="1">
    <source>
        <dbReference type="ARBA" id="ARBA00003141"/>
    </source>
</evidence>
<dbReference type="InterPro" id="IPR058240">
    <property type="entry name" value="rSAM_sf"/>
</dbReference>
<dbReference type="SUPFAM" id="SSF102114">
    <property type="entry name" value="Radical SAM enzymes"/>
    <property type="match status" value="1"/>
</dbReference>
<evidence type="ECO:0000256" key="10">
    <source>
        <dbReference type="RuleBase" id="RU362053"/>
    </source>
</evidence>
<dbReference type="PANTHER" id="PTHR30352">
    <property type="entry name" value="PYRUVATE FORMATE-LYASE-ACTIVATING ENZYME"/>
    <property type="match status" value="1"/>
</dbReference>
<evidence type="ECO:0000256" key="3">
    <source>
        <dbReference type="ARBA" id="ARBA00021356"/>
    </source>
</evidence>
<dbReference type="EMBL" id="FQXM01000002">
    <property type="protein sequence ID" value="SHH15288.1"/>
    <property type="molecule type" value="Genomic_DNA"/>
</dbReference>
<keyword evidence="5 10" id="KW-0949">S-adenosyl-L-methionine</keyword>
<keyword evidence="8 10" id="KW-0408">Iron</keyword>